<dbReference type="SUPFAM" id="SSF48013">
    <property type="entry name" value="NusB-like"/>
    <property type="match status" value="1"/>
</dbReference>
<dbReference type="RefSeq" id="WP_111343695.1">
    <property type="nucleotide sequence ID" value="NZ_QHHQ01000001.1"/>
</dbReference>
<dbReference type="InterPro" id="IPR023267">
    <property type="entry name" value="RCMT"/>
</dbReference>
<feature type="binding site" evidence="6">
    <location>
        <position position="321"/>
    </location>
    <ligand>
        <name>S-adenosyl-L-methionine</name>
        <dbReference type="ChEBI" id="CHEBI:59789"/>
    </ligand>
</feature>
<sequence>MAQQNAHRRNRARPPKTTGTDPRAIATTIVDAVCEAHTPLAYALEEVAPAAGRLEPRDAALARAIARVTVRRRGDIDWCLSQLMTKKLPRKANEVRAVLRMSAAQLLFMRQADHAAVNTAVALLKSKPGGAGFAGLANAVLRRMVRERDSLLATLPLEANTPAWLWSRWVASWGADAAAALAAIHREEPTLDLAFAGPDVPRPEGSVALPTGGARLPASDVTAIDGYGEGGWWVQDAAAQLPALVVGDVAGKRVLDMCAAPGGKTMQLAAAGATVTAMEIDPDRAERLRENLARTRLSDRVEVVVADAMDAEGSFDAVLLDAPCSATGTLRRQPDVAFSKSEKDIGLLAHLQKNLLRRAAECVAPGGILVYATCSIEPDEGERQVEFARSALPSLALAPIPEGAASPFVTAEGVMRTLPSMSIGGERGLDGFFAARFQRTA</sequence>
<dbReference type="Proteomes" id="UP000249590">
    <property type="component" value="Unassembled WGS sequence"/>
</dbReference>
<dbReference type="GO" id="GO:0008173">
    <property type="term" value="F:RNA methyltransferase activity"/>
    <property type="evidence" value="ECO:0007669"/>
    <property type="project" value="InterPro"/>
</dbReference>
<comment type="similarity">
    <text evidence="1 6">Belongs to the class I-like SAM-binding methyltransferase superfamily. RsmB/NOP family.</text>
</comment>
<keyword evidence="5 6" id="KW-0694">RNA-binding</keyword>
<dbReference type="GO" id="GO:0006355">
    <property type="term" value="P:regulation of DNA-templated transcription"/>
    <property type="evidence" value="ECO:0007669"/>
    <property type="project" value="InterPro"/>
</dbReference>
<dbReference type="PRINTS" id="PR02008">
    <property type="entry name" value="RCMTFAMILY"/>
</dbReference>
<dbReference type="InterPro" id="IPR035926">
    <property type="entry name" value="NusB-like_sf"/>
</dbReference>
<evidence type="ECO:0000256" key="7">
    <source>
        <dbReference type="SAM" id="MobiDB-lite"/>
    </source>
</evidence>
<dbReference type="PANTHER" id="PTHR22807">
    <property type="entry name" value="NOP2 YEAST -RELATED NOL1/NOP2/FMU SUN DOMAIN-CONTAINING"/>
    <property type="match status" value="1"/>
</dbReference>
<name>A0A8B2P6U2_9HYPH</name>
<keyword evidence="4 6" id="KW-0949">S-adenosyl-L-methionine</keyword>
<feature type="active site" description="Nucleophile" evidence="6">
    <location>
        <position position="374"/>
    </location>
</feature>
<evidence type="ECO:0000256" key="5">
    <source>
        <dbReference type="ARBA" id="ARBA00022884"/>
    </source>
</evidence>
<organism evidence="9 10">
    <name type="scientific">Acuticoccus sediminis</name>
    <dbReference type="NCBI Taxonomy" id="2184697"/>
    <lineage>
        <taxon>Bacteria</taxon>
        <taxon>Pseudomonadati</taxon>
        <taxon>Pseudomonadota</taxon>
        <taxon>Alphaproteobacteria</taxon>
        <taxon>Hyphomicrobiales</taxon>
        <taxon>Amorphaceae</taxon>
        <taxon>Acuticoccus</taxon>
    </lineage>
</organism>
<keyword evidence="10" id="KW-1185">Reference proteome</keyword>
<feature type="binding site" evidence="6">
    <location>
        <position position="279"/>
    </location>
    <ligand>
        <name>S-adenosyl-L-methionine</name>
        <dbReference type="ChEBI" id="CHEBI:59789"/>
    </ligand>
</feature>
<dbReference type="PROSITE" id="PS01153">
    <property type="entry name" value="NOL1_NOP2_SUN"/>
    <property type="match status" value="1"/>
</dbReference>
<evidence type="ECO:0000259" key="8">
    <source>
        <dbReference type="PROSITE" id="PS51686"/>
    </source>
</evidence>
<dbReference type="InterPro" id="IPR049560">
    <property type="entry name" value="MeTrfase_RsmB-F_NOP2_cat"/>
</dbReference>
<feature type="binding site" evidence="6">
    <location>
        <begin position="258"/>
        <end position="264"/>
    </location>
    <ligand>
        <name>S-adenosyl-L-methionine</name>
        <dbReference type="ChEBI" id="CHEBI:59789"/>
    </ligand>
</feature>
<evidence type="ECO:0000256" key="3">
    <source>
        <dbReference type="ARBA" id="ARBA00022679"/>
    </source>
</evidence>
<gene>
    <name evidence="9" type="ORF">DLJ53_07655</name>
</gene>
<feature type="region of interest" description="Disordered" evidence="7">
    <location>
        <begin position="1"/>
        <end position="22"/>
    </location>
</feature>
<comment type="caution">
    <text evidence="6">Lacks conserved residue(s) required for the propagation of feature annotation.</text>
</comment>
<dbReference type="Gene3D" id="3.40.50.150">
    <property type="entry name" value="Vaccinia Virus protein VP39"/>
    <property type="match status" value="1"/>
</dbReference>
<dbReference type="OrthoDB" id="9810297at2"/>
<evidence type="ECO:0000256" key="2">
    <source>
        <dbReference type="ARBA" id="ARBA00022603"/>
    </source>
</evidence>
<proteinExistence type="inferred from homology"/>
<dbReference type="PROSITE" id="PS51686">
    <property type="entry name" value="SAM_MT_RSMB_NOP"/>
    <property type="match status" value="1"/>
</dbReference>
<feature type="domain" description="SAM-dependent MTase RsmB/NOP-type" evidence="8">
    <location>
        <begin position="156"/>
        <end position="440"/>
    </location>
</feature>
<dbReference type="Pfam" id="PF01029">
    <property type="entry name" value="NusB"/>
    <property type="match status" value="1"/>
</dbReference>
<dbReference type="GO" id="GO:0001510">
    <property type="term" value="P:RNA methylation"/>
    <property type="evidence" value="ECO:0007669"/>
    <property type="project" value="InterPro"/>
</dbReference>
<evidence type="ECO:0000256" key="1">
    <source>
        <dbReference type="ARBA" id="ARBA00007494"/>
    </source>
</evidence>
<reference evidence="9 10" key="1">
    <citation type="submission" date="2018-05" db="EMBL/GenBank/DDBJ databases">
        <title>Acuticoccus sediminis sp. nov., isolated from deep-sea sediment of Indian Ocean.</title>
        <authorList>
            <person name="Liu X."/>
            <person name="Lai Q."/>
            <person name="Du Y."/>
            <person name="Sun F."/>
            <person name="Zhang X."/>
            <person name="Wang S."/>
            <person name="Shao Z."/>
        </authorList>
    </citation>
    <scope>NUCLEOTIDE SEQUENCE [LARGE SCALE GENOMIC DNA]</scope>
    <source>
        <strain evidence="9 10">PTG4-2</strain>
    </source>
</reference>
<accession>A0A8B2P6U2</accession>
<dbReference type="InterPro" id="IPR001678">
    <property type="entry name" value="MeTrfase_RsmB-F_NOP2_dom"/>
</dbReference>
<dbReference type="AlphaFoldDB" id="A0A8B2P6U2"/>
<evidence type="ECO:0000313" key="9">
    <source>
        <dbReference type="EMBL" id="RAI04309.1"/>
    </source>
</evidence>
<evidence type="ECO:0000313" key="10">
    <source>
        <dbReference type="Proteomes" id="UP000249590"/>
    </source>
</evidence>
<keyword evidence="3 6" id="KW-0808">Transferase</keyword>
<dbReference type="InterPro" id="IPR018314">
    <property type="entry name" value="RsmB/NOL1/NOP2-like_CS"/>
</dbReference>
<feature type="compositionally biased region" description="Basic residues" evidence="7">
    <location>
        <begin position="1"/>
        <end position="14"/>
    </location>
</feature>
<dbReference type="Pfam" id="PF01189">
    <property type="entry name" value="Methyltr_RsmB-F"/>
    <property type="match status" value="1"/>
</dbReference>
<evidence type="ECO:0000256" key="6">
    <source>
        <dbReference type="PROSITE-ProRule" id="PRU01023"/>
    </source>
</evidence>
<dbReference type="InterPro" id="IPR029063">
    <property type="entry name" value="SAM-dependent_MTases_sf"/>
</dbReference>
<keyword evidence="2 6" id="KW-0489">Methyltransferase</keyword>
<dbReference type="EMBL" id="QHHQ01000001">
    <property type="protein sequence ID" value="RAI04309.1"/>
    <property type="molecule type" value="Genomic_DNA"/>
</dbReference>
<protein>
    <submittedName>
        <fullName evidence="9">MFS transporter</fullName>
    </submittedName>
</protein>
<evidence type="ECO:0000256" key="4">
    <source>
        <dbReference type="ARBA" id="ARBA00022691"/>
    </source>
</evidence>
<dbReference type="SUPFAM" id="SSF53335">
    <property type="entry name" value="S-adenosyl-L-methionine-dependent methyltransferases"/>
    <property type="match status" value="1"/>
</dbReference>
<dbReference type="PANTHER" id="PTHR22807:SF61">
    <property type="entry name" value="NOL1_NOP2_SUN FAMILY PROTEIN _ ANTITERMINATION NUSB DOMAIN-CONTAINING PROTEIN"/>
    <property type="match status" value="1"/>
</dbReference>
<dbReference type="GO" id="GO:0003723">
    <property type="term" value="F:RNA binding"/>
    <property type="evidence" value="ECO:0007669"/>
    <property type="project" value="UniProtKB-UniRule"/>
</dbReference>
<dbReference type="Gene3D" id="1.10.940.10">
    <property type="entry name" value="NusB-like"/>
    <property type="match status" value="1"/>
</dbReference>
<dbReference type="InterPro" id="IPR006027">
    <property type="entry name" value="NusB_RsmB_TIM44"/>
</dbReference>
<dbReference type="CDD" id="cd02440">
    <property type="entry name" value="AdoMet_MTases"/>
    <property type="match status" value="1"/>
</dbReference>
<comment type="caution">
    <text evidence="9">The sequence shown here is derived from an EMBL/GenBank/DDBJ whole genome shotgun (WGS) entry which is preliminary data.</text>
</comment>